<dbReference type="SUPFAM" id="SSF53474">
    <property type="entry name" value="alpha/beta-Hydrolases"/>
    <property type="match status" value="1"/>
</dbReference>
<dbReference type="InterPro" id="IPR029058">
    <property type="entry name" value="AB_hydrolase_fold"/>
</dbReference>
<gene>
    <name evidence="3" type="ORF">LSUE1_G001313</name>
</gene>
<keyword evidence="4" id="KW-1185">Reference proteome</keyword>
<dbReference type="GO" id="GO:0016042">
    <property type="term" value="P:lipid catabolic process"/>
    <property type="evidence" value="ECO:0007669"/>
    <property type="project" value="InterPro"/>
</dbReference>
<dbReference type="Proteomes" id="UP000469558">
    <property type="component" value="Unassembled WGS sequence"/>
</dbReference>
<keyword evidence="2" id="KW-0732">Signal</keyword>
<comment type="caution">
    <text evidence="3">The sequence shown here is derived from an EMBL/GenBank/DDBJ whole genome shotgun (WGS) entry which is preliminary data.</text>
</comment>
<dbReference type="GO" id="GO:0004806">
    <property type="term" value="F:triacylglycerol lipase activity"/>
    <property type="evidence" value="ECO:0007669"/>
    <property type="project" value="InterPro"/>
</dbReference>
<dbReference type="PANTHER" id="PTHR34853:SF5">
    <property type="entry name" value="LIP-DOMAIN-CONTAINING PROTEIN-RELATED"/>
    <property type="match status" value="1"/>
</dbReference>
<proteinExistence type="predicted"/>
<name>A0A8T9CL91_9HELO</name>
<dbReference type="Gene3D" id="1.10.260.130">
    <property type="match status" value="1"/>
</dbReference>
<evidence type="ECO:0000313" key="4">
    <source>
        <dbReference type="Proteomes" id="UP000469558"/>
    </source>
</evidence>
<accession>A0A8T9CL91</accession>
<evidence type="ECO:0000313" key="3">
    <source>
        <dbReference type="EMBL" id="TVY85267.1"/>
    </source>
</evidence>
<dbReference type="PANTHER" id="PTHR34853">
    <property type="match status" value="1"/>
</dbReference>
<dbReference type="OrthoDB" id="2373480at2759"/>
<feature type="chain" id="PRO_5035864429" evidence="2">
    <location>
        <begin position="25"/>
        <end position="448"/>
    </location>
</feature>
<reference evidence="3 4" key="1">
    <citation type="submission" date="2018-05" db="EMBL/GenBank/DDBJ databases">
        <title>Genome sequencing and assembly of the regulated plant pathogen Lachnellula willkommii and related sister species for the development of diagnostic species identification markers.</title>
        <authorList>
            <person name="Giroux E."/>
            <person name="Bilodeau G."/>
        </authorList>
    </citation>
    <scope>NUCLEOTIDE SEQUENCE [LARGE SCALE GENOMIC DNA]</scope>
    <source>
        <strain evidence="3 4">CBS 268.59</strain>
    </source>
</reference>
<dbReference type="Gene3D" id="3.40.50.1820">
    <property type="entry name" value="alpha/beta hydrolase"/>
    <property type="match status" value="1"/>
</dbReference>
<dbReference type="InterPro" id="IPR005152">
    <property type="entry name" value="Lipase_secreted"/>
</dbReference>
<feature type="signal peptide" evidence="2">
    <location>
        <begin position="1"/>
        <end position="24"/>
    </location>
</feature>
<organism evidence="3 4">
    <name type="scientific">Lachnellula suecica</name>
    <dbReference type="NCBI Taxonomy" id="602035"/>
    <lineage>
        <taxon>Eukaryota</taxon>
        <taxon>Fungi</taxon>
        <taxon>Dikarya</taxon>
        <taxon>Ascomycota</taxon>
        <taxon>Pezizomycotina</taxon>
        <taxon>Leotiomycetes</taxon>
        <taxon>Helotiales</taxon>
        <taxon>Lachnaceae</taxon>
        <taxon>Lachnellula</taxon>
    </lineage>
</organism>
<evidence type="ECO:0000256" key="2">
    <source>
        <dbReference type="SAM" id="SignalP"/>
    </source>
</evidence>
<keyword evidence="1" id="KW-0378">Hydrolase</keyword>
<dbReference type="Pfam" id="PF03583">
    <property type="entry name" value="LIP"/>
    <property type="match status" value="1"/>
</dbReference>
<dbReference type="AlphaFoldDB" id="A0A8T9CL91"/>
<sequence>MASSNTIKIVATAVLALFSATVLASPPNARDVLLPPSHDPWYSHPSGFENASPGTILQYRTPPAGVADFGTIPLNLKSSHQIQFRTTNSQGKPDTAITTLLVPNGGNVSRLVSYQDIQDASYINCAPSYAIQVGSSWNNTFSKDSSIFEGGLLAQGFIVSIPDYQGTEAAFSSGLQAGQATLDSIRAVLSSSSITGISSHDVDVTMWGYSGGSIATGWAAELQPSYAPELKIAGAAIGGTVSNLHNTILLINEGEYAGLGLAGLWGMYQAYTSELKPLMDQELFPENRTECEKPRTHCAGADFKIFDGKDVFSYFKSGKEVLNAPQLKKIIEETGIMGRHDVPQIPLYFYKAKGDEVSSIKDNDDLVQHYCDSGVASLHYVRNAEGSHTSESLVGSGGALAFLKGRFDGVAPVQGCKTDNPWIVEVNWKHLRMFGDELLGLVEDLIGL</sequence>
<dbReference type="EMBL" id="QGMK01000019">
    <property type="protein sequence ID" value="TVY85267.1"/>
    <property type="molecule type" value="Genomic_DNA"/>
</dbReference>
<evidence type="ECO:0000256" key="1">
    <source>
        <dbReference type="ARBA" id="ARBA00022801"/>
    </source>
</evidence>
<protein>
    <submittedName>
        <fullName evidence="3">Lipase A</fullName>
    </submittedName>
</protein>